<feature type="transmembrane region" description="Helical" evidence="1">
    <location>
        <begin position="119"/>
        <end position="141"/>
    </location>
</feature>
<name>A0A399RBH3_9PROT</name>
<dbReference type="Proteomes" id="UP000265845">
    <property type="component" value="Unassembled WGS sequence"/>
</dbReference>
<reference evidence="2 3" key="1">
    <citation type="submission" date="2018-08" db="EMBL/GenBank/DDBJ databases">
        <title>Henriciella mobilis sp. nov., isolated from seawater.</title>
        <authorList>
            <person name="Cheng H."/>
            <person name="Wu Y.-H."/>
            <person name="Xu X.-W."/>
            <person name="Guo L.-L."/>
        </authorList>
    </citation>
    <scope>NUCLEOTIDE SEQUENCE [LARGE SCALE GENOMIC DNA]</scope>
    <source>
        <strain evidence="2 3">CCUG67844</strain>
    </source>
</reference>
<protein>
    <submittedName>
        <fullName evidence="2">Uncharacterized protein</fullName>
    </submittedName>
</protein>
<gene>
    <name evidence="2" type="ORF">D1222_10425</name>
</gene>
<sequence>MTDAEQHAPVFGPNGAVLNSATMTDELRAQYTARQEPPRKRDLPVFICSFVCAPLLGWLEARQIAGGWLLIALLLPPFIALIVVMMIDFARYGNWLDICQVAAISALCAGLLFDTSLWLVLALALVGIAIPTAILMLRYLFLPRL</sequence>
<proteinExistence type="predicted"/>
<comment type="caution">
    <text evidence="2">The sequence shown here is derived from an EMBL/GenBank/DDBJ whole genome shotgun (WGS) entry which is preliminary data.</text>
</comment>
<keyword evidence="1" id="KW-0472">Membrane</keyword>
<organism evidence="2 3">
    <name type="scientific">Henriciella algicola</name>
    <dbReference type="NCBI Taxonomy" id="1608422"/>
    <lineage>
        <taxon>Bacteria</taxon>
        <taxon>Pseudomonadati</taxon>
        <taxon>Pseudomonadota</taxon>
        <taxon>Alphaproteobacteria</taxon>
        <taxon>Hyphomonadales</taxon>
        <taxon>Hyphomonadaceae</taxon>
        <taxon>Henriciella</taxon>
    </lineage>
</organism>
<evidence type="ECO:0000256" key="1">
    <source>
        <dbReference type="SAM" id="Phobius"/>
    </source>
</evidence>
<feature type="transmembrane region" description="Helical" evidence="1">
    <location>
        <begin position="65"/>
        <end position="87"/>
    </location>
</feature>
<keyword evidence="1" id="KW-0812">Transmembrane</keyword>
<dbReference type="EMBL" id="QWGA01000007">
    <property type="protein sequence ID" value="RIJ28788.1"/>
    <property type="molecule type" value="Genomic_DNA"/>
</dbReference>
<evidence type="ECO:0000313" key="2">
    <source>
        <dbReference type="EMBL" id="RIJ28788.1"/>
    </source>
</evidence>
<accession>A0A399RBH3</accession>
<keyword evidence="3" id="KW-1185">Reference proteome</keyword>
<keyword evidence="1" id="KW-1133">Transmembrane helix</keyword>
<evidence type="ECO:0000313" key="3">
    <source>
        <dbReference type="Proteomes" id="UP000265845"/>
    </source>
</evidence>
<dbReference type="AlphaFoldDB" id="A0A399RBH3"/>